<name>A0ABQ9WII2_SAGOE</name>
<dbReference type="Proteomes" id="UP001266305">
    <property type="component" value="Unassembled WGS sequence"/>
</dbReference>
<evidence type="ECO:0000313" key="1">
    <source>
        <dbReference type="EMBL" id="KAK2121275.1"/>
    </source>
</evidence>
<evidence type="ECO:0000313" key="2">
    <source>
        <dbReference type="Proteomes" id="UP001266305"/>
    </source>
</evidence>
<proteinExistence type="predicted"/>
<keyword evidence="2" id="KW-1185">Reference proteome</keyword>
<reference evidence="1 2" key="1">
    <citation type="submission" date="2023-05" db="EMBL/GenBank/DDBJ databases">
        <title>B98-5 Cell Line De Novo Hybrid Assembly: An Optical Mapping Approach.</title>
        <authorList>
            <person name="Kananen K."/>
            <person name="Auerbach J.A."/>
            <person name="Kautto E."/>
            <person name="Blachly J.S."/>
        </authorList>
    </citation>
    <scope>NUCLEOTIDE SEQUENCE [LARGE SCALE GENOMIC DNA]</scope>
    <source>
        <strain evidence="1">B95-8</strain>
        <tissue evidence="1">Cell line</tissue>
    </source>
</reference>
<organism evidence="1 2">
    <name type="scientific">Saguinus oedipus</name>
    <name type="common">Cotton-top tamarin</name>
    <name type="synonym">Oedipomidas oedipus</name>
    <dbReference type="NCBI Taxonomy" id="9490"/>
    <lineage>
        <taxon>Eukaryota</taxon>
        <taxon>Metazoa</taxon>
        <taxon>Chordata</taxon>
        <taxon>Craniata</taxon>
        <taxon>Vertebrata</taxon>
        <taxon>Euteleostomi</taxon>
        <taxon>Mammalia</taxon>
        <taxon>Eutheria</taxon>
        <taxon>Euarchontoglires</taxon>
        <taxon>Primates</taxon>
        <taxon>Haplorrhini</taxon>
        <taxon>Platyrrhini</taxon>
        <taxon>Cebidae</taxon>
        <taxon>Callitrichinae</taxon>
        <taxon>Saguinus</taxon>
    </lineage>
</organism>
<gene>
    <name evidence="1" type="ORF">P7K49_002661</name>
</gene>
<dbReference type="EMBL" id="JASSZA010000001">
    <property type="protein sequence ID" value="KAK2121275.1"/>
    <property type="molecule type" value="Genomic_DNA"/>
</dbReference>
<accession>A0ABQ9WII2</accession>
<comment type="caution">
    <text evidence="1">The sequence shown here is derived from an EMBL/GenBank/DDBJ whole genome shotgun (WGS) entry which is preliminary data.</text>
</comment>
<protein>
    <submittedName>
        <fullName evidence="1">Uncharacterized protein</fullName>
    </submittedName>
</protein>
<sequence length="101" mass="11336">MEEARVLPRDLEKGDAPQEKERLLQQMSPVALVPRRSHSFSKDRRSGPFVVSDTAWLERNAQGVLVAGQCCECGWWSIWMAQGPEGVEGSRQLSRNLVSPD</sequence>